<protein>
    <submittedName>
        <fullName evidence="5">AcrR family transcriptional regulator</fullName>
    </submittedName>
</protein>
<dbReference type="AlphaFoldDB" id="A0A7Z0EGI6"/>
<feature type="region of interest" description="Disordered" evidence="3">
    <location>
        <begin position="223"/>
        <end position="249"/>
    </location>
</feature>
<feature type="domain" description="HTH tetR-type" evidence="4">
    <location>
        <begin position="18"/>
        <end position="78"/>
    </location>
</feature>
<evidence type="ECO:0000313" key="6">
    <source>
        <dbReference type="Proteomes" id="UP000537260"/>
    </source>
</evidence>
<dbReference type="InterPro" id="IPR050109">
    <property type="entry name" value="HTH-type_TetR-like_transc_reg"/>
</dbReference>
<dbReference type="GO" id="GO:0000976">
    <property type="term" value="F:transcription cis-regulatory region binding"/>
    <property type="evidence" value="ECO:0007669"/>
    <property type="project" value="TreeGrafter"/>
</dbReference>
<accession>A0A7Z0EGI6</accession>
<dbReference type="EMBL" id="JACCFM010000001">
    <property type="protein sequence ID" value="NYJ21088.1"/>
    <property type="molecule type" value="Genomic_DNA"/>
</dbReference>
<evidence type="ECO:0000256" key="2">
    <source>
        <dbReference type="PROSITE-ProRule" id="PRU00335"/>
    </source>
</evidence>
<evidence type="ECO:0000313" key="5">
    <source>
        <dbReference type="EMBL" id="NYJ21088.1"/>
    </source>
</evidence>
<evidence type="ECO:0000256" key="3">
    <source>
        <dbReference type="SAM" id="MobiDB-lite"/>
    </source>
</evidence>
<dbReference type="InterPro" id="IPR009057">
    <property type="entry name" value="Homeodomain-like_sf"/>
</dbReference>
<evidence type="ECO:0000256" key="1">
    <source>
        <dbReference type="ARBA" id="ARBA00023125"/>
    </source>
</evidence>
<name>A0A7Z0EGI6_9MICO</name>
<keyword evidence="6" id="KW-1185">Reference proteome</keyword>
<dbReference type="Pfam" id="PF00440">
    <property type="entry name" value="TetR_N"/>
    <property type="match status" value="1"/>
</dbReference>
<dbReference type="Gene3D" id="1.10.357.10">
    <property type="entry name" value="Tetracycline Repressor, domain 2"/>
    <property type="match status" value="1"/>
</dbReference>
<dbReference type="PRINTS" id="PR00455">
    <property type="entry name" value="HTHTETR"/>
</dbReference>
<proteinExistence type="predicted"/>
<sequence length="249" mass="27613">MHDESGPATPHGESSRRRKTRERLLEAAYKVFAESGVQAASVEMIAERAGFTRGAFYSNFDTKEELFFVLGEREMQARFEKLQQGIDEILPRISPAEALASSTFENVVTEFLNLQMDDRRWALMQSEFRLHAMRDTAQAAHFLAFENDFRMRLAERLDTALASVGLRFIIAPEDATRLIIDLCESALQESILSGETGQDGENPLLASPYASRTLPALIRALTAPLPVPPDDTTDTPPSGPQAGAQRLLS</sequence>
<dbReference type="Proteomes" id="UP000537260">
    <property type="component" value="Unassembled WGS sequence"/>
</dbReference>
<evidence type="ECO:0000259" key="4">
    <source>
        <dbReference type="PROSITE" id="PS50977"/>
    </source>
</evidence>
<dbReference type="RefSeq" id="WP_179579737.1">
    <property type="nucleotide sequence ID" value="NZ_JACCFM010000001.1"/>
</dbReference>
<dbReference type="InterPro" id="IPR001647">
    <property type="entry name" value="HTH_TetR"/>
</dbReference>
<dbReference type="PANTHER" id="PTHR30055">
    <property type="entry name" value="HTH-TYPE TRANSCRIPTIONAL REGULATOR RUTR"/>
    <property type="match status" value="1"/>
</dbReference>
<keyword evidence="1 2" id="KW-0238">DNA-binding</keyword>
<reference evidence="5 6" key="1">
    <citation type="submission" date="2020-07" db="EMBL/GenBank/DDBJ databases">
        <title>Sequencing the genomes of 1000 actinobacteria strains.</title>
        <authorList>
            <person name="Klenk H.-P."/>
        </authorList>
    </citation>
    <scope>NUCLEOTIDE SEQUENCE [LARGE SCALE GENOMIC DNA]</scope>
    <source>
        <strain evidence="5 6">LI1</strain>
    </source>
</reference>
<gene>
    <name evidence="5" type="ORF">HNR05_002879</name>
</gene>
<dbReference type="PROSITE" id="PS50977">
    <property type="entry name" value="HTH_TETR_2"/>
    <property type="match status" value="1"/>
</dbReference>
<comment type="caution">
    <text evidence="5">The sequence shown here is derived from an EMBL/GenBank/DDBJ whole genome shotgun (WGS) entry which is preliminary data.</text>
</comment>
<dbReference type="PANTHER" id="PTHR30055:SF241">
    <property type="entry name" value="TRANSCRIPTIONAL REGULATORY PROTEIN"/>
    <property type="match status" value="1"/>
</dbReference>
<organism evidence="5 6">
    <name type="scientific">Glaciibacter psychrotolerans</name>
    <dbReference type="NCBI Taxonomy" id="670054"/>
    <lineage>
        <taxon>Bacteria</taxon>
        <taxon>Bacillati</taxon>
        <taxon>Actinomycetota</taxon>
        <taxon>Actinomycetes</taxon>
        <taxon>Micrococcales</taxon>
        <taxon>Microbacteriaceae</taxon>
        <taxon>Glaciibacter</taxon>
    </lineage>
</organism>
<dbReference type="GO" id="GO:0003700">
    <property type="term" value="F:DNA-binding transcription factor activity"/>
    <property type="evidence" value="ECO:0007669"/>
    <property type="project" value="TreeGrafter"/>
</dbReference>
<dbReference type="SUPFAM" id="SSF46689">
    <property type="entry name" value="Homeodomain-like"/>
    <property type="match status" value="1"/>
</dbReference>
<feature type="DNA-binding region" description="H-T-H motif" evidence="2">
    <location>
        <begin position="41"/>
        <end position="60"/>
    </location>
</feature>